<accession>A0A2K8L320</accession>
<protein>
    <submittedName>
        <fullName evidence="1">Uncharacterized protein</fullName>
    </submittedName>
</protein>
<reference evidence="1 2" key="1">
    <citation type="submission" date="2016-12" db="EMBL/GenBank/DDBJ databases">
        <title>Isolation and genomic insights into novel planktonic Zetaproteobacteria from stratified waters of the Chesapeake Bay.</title>
        <authorList>
            <person name="McAllister S.M."/>
            <person name="Kato S."/>
            <person name="Chan C.S."/>
            <person name="Chiu B.K."/>
            <person name="Field E.K."/>
        </authorList>
    </citation>
    <scope>NUCLEOTIDE SEQUENCE [LARGE SCALE GENOMIC DNA]</scope>
    <source>
        <strain evidence="1 2">CP-8</strain>
    </source>
</reference>
<sequence>MRKHNIIAGQGLQLANRTEAIMVLEKCLDAEITDKDTVIMPGLGKRHVSCYTSTVGAMVLDSDGDIKSGIYICGTNVLMVQLRESDGALNVFDIDPEKLRPYLDGKNECRIGLAGLKWPLIQKVADHKWLITSDLETVKQWK</sequence>
<proteinExistence type="predicted"/>
<organism evidence="1 2">
    <name type="scientific">Mariprofundus ferrinatatus</name>
    <dbReference type="NCBI Taxonomy" id="1921087"/>
    <lineage>
        <taxon>Bacteria</taxon>
        <taxon>Pseudomonadati</taxon>
        <taxon>Pseudomonadota</taxon>
        <taxon>Candidatius Mariprofundia</taxon>
        <taxon>Mariprofundales</taxon>
        <taxon>Mariprofundaceae</taxon>
        <taxon>Mariprofundus</taxon>
    </lineage>
</organism>
<dbReference type="KEGG" id="mfn:Ga0123462_0859"/>
<keyword evidence="2" id="KW-1185">Reference proteome</keyword>
<evidence type="ECO:0000313" key="2">
    <source>
        <dbReference type="Proteomes" id="UP000231637"/>
    </source>
</evidence>
<dbReference type="Proteomes" id="UP000231637">
    <property type="component" value="Chromosome"/>
</dbReference>
<evidence type="ECO:0000313" key="1">
    <source>
        <dbReference type="EMBL" id="ATX81728.1"/>
    </source>
</evidence>
<dbReference type="EMBL" id="CP018800">
    <property type="protein sequence ID" value="ATX81728.1"/>
    <property type="molecule type" value="Genomic_DNA"/>
</dbReference>
<name>A0A2K8L320_9PROT</name>
<dbReference type="AlphaFoldDB" id="A0A2K8L320"/>
<gene>
    <name evidence="1" type="ORF">Ga0123462_0859</name>
</gene>
<dbReference type="RefSeq" id="WP_100265155.1">
    <property type="nucleotide sequence ID" value="NZ_CP018800.1"/>
</dbReference>